<proteinExistence type="predicted"/>
<organism evidence="1 2">
    <name type="scientific">Allacma fusca</name>
    <dbReference type="NCBI Taxonomy" id="39272"/>
    <lineage>
        <taxon>Eukaryota</taxon>
        <taxon>Metazoa</taxon>
        <taxon>Ecdysozoa</taxon>
        <taxon>Arthropoda</taxon>
        <taxon>Hexapoda</taxon>
        <taxon>Collembola</taxon>
        <taxon>Symphypleona</taxon>
        <taxon>Sminthuridae</taxon>
        <taxon>Allacma</taxon>
    </lineage>
</organism>
<reference evidence="1" key="1">
    <citation type="submission" date="2021-06" db="EMBL/GenBank/DDBJ databases">
        <authorList>
            <person name="Hodson N. C."/>
            <person name="Mongue J. A."/>
            <person name="Jaron S. K."/>
        </authorList>
    </citation>
    <scope>NUCLEOTIDE SEQUENCE</scope>
</reference>
<evidence type="ECO:0000313" key="2">
    <source>
        <dbReference type="Proteomes" id="UP000708208"/>
    </source>
</evidence>
<gene>
    <name evidence="1" type="ORF">AFUS01_LOCUS23070</name>
</gene>
<name>A0A8J2K7L4_9HEXA</name>
<accession>A0A8J2K7L4</accession>
<sequence length="146" mass="16428">MVFTYLPYWYKYHAFCLQKSLQVEVCSGALVVSDNHSSPKSLQHIITHNQLEPPSVPDTTFRKAVQDNFEYLQSISRNSNSSELHAYVLTNSAIISHTTKLESIMQNIYLRIVFSHHQSSGISLNRLAEIKTLGILGSSLAIFLAS</sequence>
<dbReference type="AlphaFoldDB" id="A0A8J2K7L4"/>
<dbReference type="EMBL" id="CAJVCH010274720">
    <property type="protein sequence ID" value="CAG7734693.1"/>
    <property type="molecule type" value="Genomic_DNA"/>
</dbReference>
<dbReference type="Proteomes" id="UP000708208">
    <property type="component" value="Unassembled WGS sequence"/>
</dbReference>
<evidence type="ECO:0000313" key="1">
    <source>
        <dbReference type="EMBL" id="CAG7734693.1"/>
    </source>
</evidence>
<keyword evidence="2" id="KW-1185">Reference proteome</keyword>
<comment type="caution">
    <text evidence="1">The sequence shown here is derived from an EMBL/GenBank/DDBJ whole genome shotgun (WGS) entry which is preliminary data.</text>
</comment>
<protein>
    <submittedName>
        <fullName evidence="1">Uncharacterized protein</fullName>
    </submittedName>
</protein>